<dbReference type="PANTHER" id="PTHR40083">
    <property type="entry name" value="UPF0122 PROTEIN CBO2450/CLC_2298"/>
    <property type="match status" value="1"/>
</dbReference>
<comment type="similarity">
    <text evidence="1">Belongs to the UPF0122 family.</text>
</comment>
<protein>
    <submittedName>
        <fullName evidence="3">Uncharacterized protein</fullName>
    </submittedName>
</protein>
<dbReference type="Pfam" id="PF04297">
    <property type="entry name" value="UPF0122"/>
    <property type="match status" value="1"/>
</dbReference>
<dbReference type="InterPro" id="IPR007394">
    <property type="entry name" value="UPF0122"/>
</dbReference>
<dbReference type="InterPro" id="IPR013324">
    <property type="entry name" value="RNA_pol_sigma_r3/r4-like"/>
</dbReference>
<evidence type="ECO:0000313" key="4">
    <source>
        <dbReference type="Proteomes" id="UP000671879"/>
    </source>
</evidence>
<dbReference type="Gene3D" id="1.10.10.10">
    <property type="entry name" value="Winged helix-like DNA-binding domain superfamily/Winged helix DNA-binding domain"/>
    <property type="match status" value="1"/>
</dbReference>
<dbReference type="Proteomes" id="UP000671879">
    <property type="component" value="Chromosome"/>
</dbReference>
<organism evidence="3 4">
    <name type="scientific">Aminithiophilus ramosus</name>
    <dbReference type="NCBI Taxonomy" id="3029084"/>
    <lineage>
        <taxon>Bacteria</taxon>
        <taxon>Thermotogati</taxon>
        <taxon>Synergistota</taxon>
        <taxon>Synergistia</taxon>
        <taxon>Synergistales</taxon>
        <taxon>Aminithiophilaceae</taxon>
        <taxon>Aminithiophilus</taxon>
    </lineage>
</organism>
<sequence>MTATDLLDERVRCTRLFDLYGPVLTEKQRKAFELHQLFDWSLSEVASDLGVSRQGAFDLVQRARERLKETDSLLDLARRIDALEGRLSTVSELAARWSRDLPEAFVKALNASLADEEEDGSRV</sequence>
<dbReference type="SUPFAM" id="SSF88659">
    <property type="entry name" value="Sigma3 and sigma4 domains of RNA polymerase sigma factors"/>
    <property type="match status" value="1"/>
</dbReference>
<evidence type="ECO:0000256" key="1">
    <source>
        <dbReference type="ARBA" id="ARBA00008720"/>
    </source>
</evidence>
<reference evidence="4" key="1">
    <citation type="submission" date="2021-04" db="EMBL/GenBank/DDBJ databases">
        <title>A novel Synergistetes isolate from a pyrite-forming mixed culture.</title>
        <authorList>
            <person name="Bunk B."/>
            <person name="Sproer C."/>
            <person name="Spring S."/>
            <person name="Pester M."/>
        </authorList>
    </citation>
    <scope>NUCLEOTIDE SEQUENCE [LARGE SCALE GENOMIC DNA]</scope>
    <source>
        <strain evidence="4">J.5.4.2-T.3.5.2</strain>
    </source>
</reference>
<comment type="function">
    <text evidence="2">Might take part in the signal recognition particle (SRP) pathway. This is inferred from the conservation of its genetic proximity to ftsY/ffh. May be a regulatory protein.</text>
</comment>
<dbReference type="InterPro" id="IPR036388">
    <property type="entry name" value="WH-like_DNA-bd_sf"/>
</dbReference>
<proteinExistence type="inferred from homology"/>
<dbReference type="PANTHER" id="PTHR40083:SF1">
    <property type="entry name" value="UPF0122 PROTEIN YLXM"/>
    <property type="match status" value="1"/>
</dbReference>
<name>A0A9Q7AJ85_9BACT</name>
<evidence type="ECO:0000256" key="2">
    <source>
        <dbReference type="ARBA" id="ARBA00024764"/>
    </source>
</evidence>
<accession>A0A9Q7AJ85</accession>
<keyword evidence="4" id="KW-1185">Reference proteome</keyword>
<gene>
    <name evidence="3" type="ORF">KAR29_10390</name>
</gene>
<dbReference type="KEGG" id="aram:KAR29_10390"/>
<evidence type="ECO:0000313" key="3">
    <source>
        <dbReference type="EMBL" id="QTX33784.1"/>
    </source>
</evidence>
<dbReference type="AlphaFoldDB" id="A0A9Q7AJ85"/>
<dbReference type="EMBL" id="CP072943">
    <property type="protein sequence ID" value="QTX33784.1"/>
    <property type="molecule type" value="Genomic_DNA"/>
</dbReference>